<feature type="compositionally biased region" description="Basic residues" evidence="1">
    <location>
        <begin position="419"/>
        <end position="436"/>
    </location>
</feature>
<keyword evidence="3" id="KW-1185">Reference proteome</keyword>
<sequence length="771" mass="86862">MGKRHSGLKRKAGHLGFQAGEIAFIEDEMAALAAEYGLEVDRDIASHVQQRKERKKTRRRRHHDETNNIRGIDELQVREQSKETIKLLDLDFNNSESVDIKDAHKLVLTSLTVVLPDTCALRACGVPGCACSNGSRSLGFPEEDSSDKNQRKLIEKAQCLSCQHGVLQHVVEVREDADLAATLPSGGQRLLQTLYQIIRLGRIGASILKSRIWTKSALERLEAVLTHLKKQFADGGTRNGQKSAGEVHRGKQLLTNLQAQLRQAHQSVGLASRDELPIALACICDQMYFQTYYSALVLYGRACGAVPSPDKYFKELEQFTQAGTSQFEAFLNHEFSGPDQLSRVLKTLEIPIVGSTSHDEMTRERLRLQQQHRKQNPLLSIFHARLREGVRLFYEEGVGMNGEMDAILKASQGGDLGSKKHSNTKKHPQKKHYRRERKAVAQSDVNVTALKEMPCYPLLAQWRDNCRDWCCHLYSYATPNQEALEVMAKYAPIVEIGAGTGYWCSLLQRAGVDVVAFDNIPPSGESTQENAYHGHVPPFCSVQCGGPEILSQQDIRNRSLFLCYPPPGDTMAVRSIQLFQGDVVLHVGEWQGDTGDSRFENELQRRFVLEQEILLPNWGNSAYGLTVWRRKAKNLNSVAWRAMSCFNCDKTLQEAVEKSVPLRRCVICKTNVYCSSICARQDAMGHTAEHAMRLVFLKEPISSENYDRNFDNEAYYTVVKEPDLDDTIVAFKNNWREMTKIPLKAKGSDDEENLNRESIIAKTPFAFNFSS</sequence>
<dbReference type="OrthoDB" id="5411518at2759"/>
<feature type="region of interest" description="Disordered" evidence="1">
    <location>
        <begin position="412"/>
        <end position="436"/>
    </location>
</feature>
<dbReference type="PANTHER" id="PTHR39290:SF6">
    <property type="entry name" value="S-ADENOSYL-L-METHIONINE-DEPENDENT METHYLTRANSFERASES SUPERFAMILY PROTEIN"/>
    <property type="match status" value="1"/>
</dbReference>
<reference evidence="3" key="1">
    <citation type="submission" date="2014-09" db="EMBL/GenBank/DDBJ databases">
        <authorList>
            <person name="Sharma Rahul"/>
            <person name="Thines Marco"/>
        </authorList>
    </citation>
    <scope>NUCLEOTIDE SEQUENCE [LARGE SCALE GENOMIC DNA]</scope>
</reference>
<dbReference type="Proteomes" id="UP000054928">
    <property type="component" value="Unassembled WGS sequence"/>
</dbReference>
<dbReference type="EMBL" id="CCYD01000810">
    <property type="protein sequence ID" value="CEG43654.1"/>
    <property type="molecule type" value="Genomic_DNA"/>
</dbReference>
<dbReference type="AlphaFoldDB" id="A0A0P1ARU2"/>
<dbReference type="GeneID" id="36409007"/>
<name>A0A0P1ARU2_PLAHL</name>
<protein>
    <recommendedName>
        <fullName evidence="4">MYND-type domain-containing protein</fullName>
    </recommendedName>
</protein>
<evidence type="ECO:0008006" key="4">
    <source>
        <dbReference type="Google" id="ProtNLM"/>
    </source>
</evidence>
<dbReference type="SUPFAM" id="SSF53335">
    <property type="entry name" value="S-adenosyl-L-methionine-dependent methyltransferases"/>
    <property type="match status" value="1"/>
</dbReference>
<dbReference type="InterPro" id="IPR029063">
    <property type="entry name" value="SAM-dependent_MTases_sf"/>
</dbReference>
<evidence type="ECO:0000313" key="2">
    <source>
        <dbReference type="EMBL" id="CEG43654.1"/>
    </source>
</evidence>
<dbReference type="OMA" id="PNWGNSA"/>
<feature type="region of interest" description="Disordered" evidence="1">
    <location>
        <begin position="47"/>
        <end position="66"/>
    </location>
</feature>
<organism evidence="2 3">
    <name type="scientific">Plasmopara halstedii</name>
    <name type="common">Downy mildew of sunflower</name>
    <dbReference type="NCBI Taxonomy" id="4781"/>
    <lineage>
        <taxon>Eukaryota</taxon>
        <taxon>Sar</taxon>
        <taxon>Stramenopiles</taxon>
        <taxon>Oomycota</taxon>
        <taxon>Peronosporomycetes</taxon>
        <taxon>Peronosporales</taxon>
        <taxon>Peronosporaceae</taxon>
        <taxon>Plasmopara</taxon>
    </lineage>
</organism>
<dbReference type="RefSeq" id="XP_024580023.1">
    <property type="nucleotide sequence ID" value="XM_024729668.1"/>
</dbReference>
<dbReference type="PANTHER" id="PTHR39290">
    <property type="entry name" value="C3H1-TYPE DOMAIN-CONTAINING PROTEIN-RELATED"/>
    <property type="match status" value="1"/>
</dbReference>
<evidence type="ECO:0000256" key="1">
    <source>
        <dbReference type="SAM" id="MobiDB-lite"/>
    </source>
</evidence>
<feature type="compositionally biased region" description="Basic residues" evidence="1">
    <location>
        <begin position="52"/>
        <end position="62"/>
    </location>
</feature>
<accession>A0A0P1ARU2</accession>
<proteinExistence type="predicted"/>
<evidence type="ECO:0000313" key="3">
    <source>
        <dbReference type="Proteomes" id="UP000054928"/>
    </source>
</evidence>